<dbReference type="PIRSF" id="PIRSF006487">
    <property type="entry name" value="GcvT"/>
    <property type="match status" value="1"/>
</dbReference>
<dbReference type="PANTHER" id="PTHR43757:SF2">
    <property type="entry name" value="AMINOMETHYLTRANSFERASE, MITOCHONDRIAL"/>
    <property type="match status" value="1"/>
</dbReference>
<dbReference type="InterPro" id="IPR027266">
    <property type="entry name" value="TrmE/GcvT-like"/>
</dbReference>
<dbReference type="GO" id="GO:0008483">
    <property type="term" value="F:transaminase activity"/>
    <property type="evidence" value="ECO:0007669"/>
    <property type="project" value="UniProtKB-KW"/>
</dbReference>
<keyword evidence="4" id="KW-0808">Transferase</keyword>
<name>A0A382KWE6_9ZZZZ</name>
<dbReference type="PANTHER" id="PTHR43757">
    <property type="entry name" value="AMINOMETHYLTRANSFERASE"/>
    <property type="match status" value="1"/>
</dbReference>
<reference evidence="9" key="1">
    <citation type="submission" date="2018-05" db="EMBL/GenBank/DDBJ databases">
        <authorList>
            <person name="Lanie J.A."/>
            <person name="Ng W.-L."/>
            <person name="Kazmierczak K.M."/>
            <person name="Andrzejewski T.M."/>
            <person name="Davidsen T.M."/>
            <person name="Wayne K.J."/>
            <person name="Tettelin H."/>
            <person name="Glass J.I."/>
            <person name="Rusch D."/>
            <person name="Podicherti R."/>
            <person name="Tsui H.-C.T."/>
            <person name="Winkler M.E."/>
        </authorList>
    </citation>
    <scope>NUCLEOTIDE SEQUENCE</scope>
</reference>
<feature type="domain" description="GCVT N-terminal" evidence="7">
    <location>
        <begin position="2"/>
        <end position="186"/>
    </location>
</feature>
<dbReference type="AlphaFoldDB" id="A0A382KWE6"/>
<organism evidence="9">
    <name type="scientific">marine metagenome</name>
    <dbReference type="NCBI Taxonomy" id="408172"/>
    <lineage>
        <taxon>unclassified sequences</taxon>
        <taxon>metagenomes</taxon>
        <taxon>ecological metagenomes</taxon>
    </lineage>
</organism>
<evidence type="ECO:0000256" key="2">
    <source>
        <dbReference type="ARBA" id="ARBA00012616"/>
    </source>
</evidence>
<dbReference type="NCBIfam" id="TIGR00528">
    <property type="entry name" value="gcvT"/>
    <property type="match status" value="1"/>
</dbReference>
<dbReference type="InterPro" id="IPR006222">
    <property type="entry name" value="GCVT_N"/>
</dbReference>
<evidence type="ECO:0000256" key="4">
    <source>
        <dbReference type="ARBA" id="ARBA00022679"/>
    </source>
</evidence>
<dbReference type="InterPro" id="IPR029043">
    <property type="entry name" value="GcvT/YgfZ_C"/>
</dbReference>
<evidence type="ECO:0000259" key="8">
    <source>
        <dbReference type="Pfam" id="PF08669"/>
    </source>
</evidence>
<feature type="domain" description="Aminomethyltransferase C-terminal" evidence="8">
    <location>
        <begin position="208"/>
        <end position="283"/>
    </location>
</feature>
<evidence type="ECO:0000259" key="7">
    <source>
        <dbReference type="Pfam" id="PF01571"/>
    </source>
</evidence>
<evidence type="ECO:0000256" key="5">
    <source>
        <dbReference type="ARBA" id="ARBA00031395"/>
    </source>
</evidence>
<gene>
    <name evidence="9" type="ORF">METZ01_LOCUS281634</name>
</gene>
<dbReference type="Pfam" id="PF08669">
    <property type="entry name" value="GCV_T_C"/>
    <property type="match status" value="1"/>
</dbReference>
<dbReference type="FunFam" id="2.40.30.110:FF:000003">
    <property type="entry name" value="Aminomethyltransferase"/>
    <property type="match status" value="1"/>
</dbReference>
<evidence type="ECO:0000256" key="6">
    <source>
        <dbReference type="ARBA" id="ARBA00047665"/>
    </source>
</evidence>
<evidence type="ECO:0000256" key="1">
    <source>
        <dbReference type="ARBA" id="ARBA00008609"/>
    </source>
</evidence>
<dbReference type="SUPFAM" id="SSF103025">
    <property type="entry name" value="Folate-binding domain"/>
    <property type="match status" value="1"/>
</dbReference>
<feature type="non-terminal residue" evidence="9">
    <location>
        <position position="1"/>
    </location>
</feature>
<dbReference type="EMBL" id="UINC01083253">
    <property type="protein sequence ID" value="SVC28780.1"/>
    <property type="molecule type" value="Genomic_DNA"/>
</dbReference>
<accession>A0A382KWE6</accession>
<dbReference type="SUPFAM" id="SSF101790">
    <property type="entry name" value="Aminomethyltransferase beta-barrel domain"/>
    <property type="match status" value="1"/>
</dbReference>
<proteinExistence type="inferred from homology"/>
<comment type="catalytic activity">
    <reaction evidence="6">
        <text>N(6)-[(R)-S(8)-aminomethyldihydrolipoyl]-L-lysyl-[protein] + (6S)-5,6,7,8-tetrahydrofolate = N(6)-[(R)-dihydrolipoyl]-L-lysyl-[protein] + (6R)-5,10-methylene-5,6,7,8-tetrahydrofolate + NH4(+)</text>
        <dbReference type="Rhea" id="RHEA:16945"/>
        <dbReference type="Rhea" id="RHEA-COMP:10475"/>
        <dbReference type="Rhea" id="RHEA-COMP:10492"/>
        <dbReference type="ChEBI" id="CHEBI:15636"/>
        <dbReference type="ChEBI" id="CHEBI:28938"/>
        <dbReference type="ChEBI" id="CHEBI:57453"/>
        <dbReference type="ChEBI" id="CHEBI:83100"/>
        <dbReference type="ChEBI" id="CHEBI:83143"/>
        <dbReference type="EC" id="2.1.2.10"/>
    </reaction>
</comment>
<dbReference type="GO" id="GO:0005960">
    <property type="term" value="C:glycine cleavage complex"/>
    <property type="evidence" value="ECO:0007669"/>
    <property type="project" value="InterPro"/>
</dbReference>
<evidence type="ECO:0000313" key="9">
    <source>
        <dbReference type="EMBL" id="SVC28780.1"/>
    </source>
</evidence>
<dbReference type="InterPro" id="IPR006223">
    <property type="entry name" value="GcvT"/>
</dbReference>
<protein>
    <recommendedName>
        <fullName evidence="2">aminomethyltransferase</fullName>
        <ecNumber evidence="2">2.1.2.10</ecNumber>
    </recommendedName>
    <alternativeName>
        <fullName evidence="5">Glycine cleavage system T protein</fullName>
    </alternativeName>
</protein>
<dbReference type="InterPro" id="IPR013977">
    <property type="entry name" value="GcvT_C"/>
</dbReference>
<dbReference type="Gene3D" id="2.40.30.110">
    <property type="entry name" value="Aminomethyltransferase beta-barrel domains"/>
    <property type="match status" value="1"/>
</dbReference>
<dbReference type="EC" id="2.1.2.10" evidence="2"/>
<evidence type="ECO:0000256" key="3">
    <source>
        <dbReference type="ARBA" id="ARBA00022576"/>
    </source>
</evidence>
<dbReference type="InterPro" id="IPR028896">
    <property type="entry name" value="GcvT/YgfZ/DmdA"/>
</dbReference>
<keyword evidence="3" id="KW-0032">Aminotransferase</keyword>
<dbReference type="Pfam" id="PF01571">
    <property type="entry name" value="GCV_T"/>
    <property type="match status" value="1"/>
</dbReference>
<dbReference type="GO" id="GO:0004047">
    <property type="term" value="F:aminomethyltransferase activity"/>
    <property type="evidence" value="ECO:0007669"/>
    <property type="project" value="UniProtKB-EC"/>
</dbReference>
<dbReference type="GO" id="GO:0006546">
    <property type="term" value="P:glycine catabolic process"/>
    <property type="evidence" value="ECO:0007669"/>
    <property type="project" value="InterPro"/>
</dbReference>
<sequence length="287" mass="30616">ILTPEGGVIDDVIVYQHSTEGVAGGPYTLICNAANHETVVSWLGNNVVGYPDISLIDFTTESVMIAVQGPDAGVIVDGISVGKGSPSTMRPFSSMPQPVKLKNVDSLVDVHIGRTGYTGEDGFEIIADANSGSALWDTLKTAGATPCGLGARDVLRLEAGLRLHGSDMDTSKSPLEAGLGRFVKMENHDFIGRKALEAQQARGLDKILVGFRLLGAGIPRHDHTLLKGTKQIGKVTSGTYSPSLDTGIGMGYVSLEYSTPGDHLNVNIRGRIVEVEIIELPFYHRHR</sequence>
<comment type="similarity">
    <text evidence="1">Belongs to the GcvT family.</text>
</comment>
<dbReference type="Gene3D" id="3.30.1360.120">
    <property type="entry name" value="Probable tRNA modification gtpase trme, domain 1"/>
    <property type="match status" value="1"/>
</dbReference>
<dbReference type="Gene3D" id="4.10.1250.10">
    <property type="entry name" value="Aminomethyltransferase fragment"/>
    <property type="match status" value="1"/>
</dbReference>